<evidence type="ECO:0000256" key="1">
    <source>
        <dbReference type="SAM" id="MobiDB-lite"/>
    </source>
</evidence>
<reference evidence="2 3" key="1">
    <citation type="journal article" date="2012" name="PLoS Pathog.">
        <title>Diverse lifestyles and strategies of plant pathogenesis encoded in the genomes of eighteen Dothideomycetes fungi.</title>
        <authorList>
            <person name="Ohm R.A."/>
            <person name="Feau N."/>
            <person name="Henrissat B."/>
            <person name="Schoch C.L."/>
            <person name="Horwitz B.A."/>
            <person name="Barry K.W."/>
            <person name="Condon B.J."/>
            <person name="Copeland A.C."/>
            <person name="Dhillon B."/>
            <person name="Glaser F."/>
            <person name="Hesse C.N."/>
            <person name="Kosti I."/>
            <person name="LaButti K."/>
            <person name="Lindquist E.A."/>
            <person name="Lucas S."/>
            <person name="Salamov A.A."/>
            <person name="Bradshaw R.E."/>
            <person name="Ciuffetti L."/>
            <person name="Hamelin R.C."/>
            <person name="Kema G.H.J."/>
            <person name="Lawrence C."/>
            <person name="Scott J.A."/>
            <person name="Spatafora J.W."/>
            <person name="Turgeon B.G."/>
            <person name="de Wit P.J.G.M."/>
            <person name="Zhong S."/>
            <person name="Goodwin S.B."/>
            <person name="Grigoriev I.V."/>
        </authorList>
    </citation>
    <scope>NUCLEOTIDE SEQUENCE [LARGE SCALE GENOMIC DNA]</scope>
    <source>
        <strain evidence="2 3">CIRAD86</strain>
    </source>
</reference>
<accession>M2ZGX6</accession>
<organism evidence="2 3">
    <name type="scientific">Pseudocercospora fijiensis (strain CIRAD86)</name>
    <name type="common">Black leaf streak disease fungus</name>
    <name type="synonym">Mycosphaerella fijiensis</name>
    <dbReference type="NCBI Taxonomy" id="383855"/>
    <lineage>
        <taxon>Eukaryota</taxon>
        <taxon>Fungi</taxon>
        <taxon>Dikarya</taxon>
        <taxon>Ascomycota</taxon>
        <taxon>Pezizomycotina</taxon>
        <taxon>Dothideomycetes</taxon>
        <taxon>Dothideomycetidae</taxon>
        <taxon>Mycosphaerellales</taxon>
        <taxon>Mycosphaerellaceae</taxon>
        <taxon>Pseudocercospora</taxon>
    </lineage>
</organism>
<protein>
    <submittedName>
        <fullName evidence="2">Uncharacterized protein</fullName>
    </submittedName>
</protein>
<dbReference type="HOGENOM" id="CLU_659097_0_0_1"/>
<dbReference type="KEGG" id="pfj:MYCFIDRAFT_178532"/>
<dbReference type="AlphaFoldDB" id="M2ZGX6"/>
<evidence type="ECO:0000313" key="2">
    <source>
        <dbReference type="EMBL" id="EME78389.1"/>
    </source>
</evidence>
<feature type="compositionally biased region" description="Polar residues" evidence="1">
    <location>
        <begin position="270"/>
        <end position="312"/>
    </location>
</feature>
<feature type="compositionally biased region" description="Low complexity" evidence="1">
    <location>
        <begin position="313"/>
        <end position="335"/>
    </location>
</feature>
<gene>
    <name evidence="2" type="ORF">MYCFIDRAFT_178532</name>
</gene>
<dbReference type="Proteomes" id="UP000016932">
    <property type="component" value="Unassembled WGS sequence"/>
</dbReference>
<feature type="region of interest" description="Disordered" evidence="1">
    <location>
        <begin position="245"/>
        <end position="364"/>
    </location>
</feature>
<dbReference type="VEuPathDB" id="FungiDB:MYCFIDRAFT_178532"/>
<dbReference type="GeneID" id="19333958"/>
<evidence type="ECO:0000313" key="3">
    <source>
        <dbReference type="Proteomes" id="UP000016932"/>
    </source>
</evidence>
<keyword evidence="3" id="KW-1185">Reference proteome</keyword>
<name>M2ZGX6_PSEFD</name>
<dbReference type="EMBL" id="KB446563">
    <property type="protein sequence ID" value="EME78389.1"/>
    <property type="molecule type" value="Genomic_DNA"/>
</dbReference>
<sequence>MSTIGAPLSSRKSVGFASIASLGELTDELKLSWVAHLSTNRKQATMSIYISCHLQGFSFSHTDSSVLIPTARNFTADHSSLSVYRRSLSRSKMPLREASTIKLYNQDTGVMENALVKEINLYSRRRSGYMYEQGYRRFRRCNANADEMVQKFRDSWMKPGVLQPLDIAYWQDVAAKAGSPWRVRQASSGRPRESVGDNIVNVRPVSRAGSVVSFALERIEESVFGWANFPLPQLMELQFSWDGEGEHAPRLVPRPSPTPSPGRGEDPSRTIHTAKTPSSTTQFPTTNPESATGSPDPRMTTSKSTMTSINLNSSTPSTFSIIPTSSTSSTPLIDPSFPPPSNTSDLVNMPQDLPSGLQNDPSHPNTSCCSEYAIYGEAFQVQRFHWNPQNLKRRIEHCGAVTGFEFGQIKGAQSCTS</sequence>
<proteinExistence type="predicted"/>
<dbReference type="OrthoDB" id="3648569at2759"/>
<dbReference type="RefSeq" id="XP_007930776.1">
    <property type="nucleotide sequence ID" value="XM_007932585.1"/>
</dbReference>